<gene>
    <name evidence="1" type="ORF">DBW92_02850</name>
</gene>
<reference evidence="1 2" key="1">
    <citation type="journal article" date="2018" name="Microbiome">
        <title>Fine metagenomic profile of the Mediterranean stratified and mixed water columns revealed by assembly and recruitment.</title>
        <authorList>
            <person name="Haro-Moreno J.M."/>
            <person name="Lopez-Perez M."/>
            <person name="De La Torre J.R."/>
            <person name="Picazo A."/>
            <person name="Camacho A."/>
            <person name="Rodriguez-Valera F."/>
        </authorList>
    </citation>
    <scope>NUCLEOTIDE SEQUENCE [LARGE SCALE GENOMIC DNA]</scope>
    <source>
        <strain evidence="1">MED-G78</strain>
    </source>
</reference>
<dbReference type="PANTHER" id="PTHR22602">
    <property type="entry name" value="TRANSFERASE CAF17, MITOCHONDRIAL-RELATED"/>
    <property type="match status" value="1"/>
</dbReference>
<sequence>MLFNYLFYKKLTQLNLIKTGSLSLNTYKTLKFEGAIENVESLLQGQITSDISELANNNAQLSCLLDHKGFIQADFILVKLNDEIYCVIEESLVNNFNNQLEEFLKFYRVTINSCKLAVKGMINNINDEKSEGLTFFKNKEYRLSILLSISENSSIEKELSLLHWKVANKLLVNYLFTSEDINQYRPNEINYDKSRVSFSKGCYRGQEIVARVHHLGVNRREFVTIITPSDQSIDSNFKIHGEIIEFLNHQIFNTHLKRDDLENSNLPSSLEIIRMEYSS</sequence>
<evidence type="ECO:0000313" key="2">
    <source>
        <dbReference type="Proteomes" id="UP000252915"/>
    </source>
</evidence>
<dbReference type="PANTHER" id="PTHR22602:SF0">
    <property type="entry name" value="TRANSFERASE CAF17, MITOCHONDRIAL-RELATED"/>
    <property type="match status" value="1"/>
</dbReference>
<dbReference type="NCBIfam" id="TIGR03317">
    <property type="entry name" value="ygfZ_signature"/>
    <property type="match status" value="1"/>
</dbReference>
<protein>
    <submittedName>
        <fullName evidence="1">Uncharacterized protein</fullName>
    </submittedName>
</protein>
<proteinExistence type="predicted"/>
<dbReference type="InterPro" id="IPR017703">
    <property type="entry name" value="YgfZ/GCV_T_CS"/>
</dbReference>
<dbReference type="Gene3D" id="3.30.70.1400">
    <property type="entry name" value="Aminomethyltransferase beta-barrel domains"/>
    <property type="match status" value="1"/>
</dbReference>
<dbReference type="Gene3D" id="2.40.30.160">
    <property type="match status" value="1"/>
</dbReference>
<dbReference type="InterPro" id="IPR045179">
    <property type="entry name" value="YgfZ/GcvT"/>
</dbReference>
<dbReference type="Proteomes" id="UP000252915">
    <property type="component" value="Unassembled WGS sequence"/>
</dbReference>
<comment type="caution">
    <text evidence="1">The sequence shown here is derived from an EMBL/GenBank/DDBJ whole genome shotgun (WGS) entry which is preliminary data.</text>
</comment>
<evidence type="ECO:0000313" key="1">
    <source>
        <dbReference type="EMBL" id="RCL44555.1"/>
    </source>
</evidence>
<dbReference type="EMBL" id="QOPI01000013">
    <property type="protein sequence ID" value="RCL44555.1"/>
    <property type="molecule type" value="Genomic_DNA"/>
</dbReference>
<organism evidence="1 2">
    <name type="scientific">SAR86 cluster bacterium</name>
    <dbReference type="NCBI Taxonomy" id="2030880"/>
    <lineage>
        <taxon>Bacteria</taxon>
        <taxon>Pseudomonadati</taxon>
        <taxon>Pseudomonadota</taxon>
        <taxon>Gammaproteobacteria</taxon>
        <taxon>SAR86 cluster</taxon>
    </lineage>
</organism>
<dbReference type="SUPFAM" id="SSF103025">
    <property type="entry name" value="Folate-binding domain"/>
    <property type="match status" value="1"/>
</dbReference>
<dbReference type="GO" id="GO:0016226">
    <property type="term" value="P:iron-sulfur cluster assembly"/>
    <property type="evidence" value="ECO:0007669"/>
    <property type="project" value="TreeGrafter"/>
</dbReference>
<name>A0A368C571_9GAMM</name>
<dbReference type="AlphaFoldDB" id="A0A368C571"/>
<accession>A0A368C571</accession>